<keyword evidence="2 5" id="KW-0238">DNA-binding</keyword>
<keyword evidence="3" id="KW-0804">Transcription</keyword>
<reference evidence="5 6" key="1">
    <citation type="submission" date="2020-04" db="EMBL/GenBank/DDBJ databases">
        <title>Donghicola sp., a member of the Rhodobacteraceae family isolated from mangrove forest in Thailand.</title>
        <authorList>
            <person name="Charoenyingcharoen P."/>
            <person name="Yukphan P."/>
        </authorList>
    </citation>
    <scope>NUCLEOTIDE SEQUENCE [LARGE SCALE GENOMIC DNA]</scope>
    <source>
        <strain evidence="5 6">B5-SW-15</strain>
    </source>
</reference>
<dbReference type="SMART" id="SM00354">
    <property type="entry name" value="HTH_LACI"/>
    <property type="match status" value="1"/>
</dbReference>
<dbReference type="Pfam" id="PF13407">
    <property type="entry name" value="Peripla_BP_4"/>
    <property type="match status" value="1"/>
</dbReference>
<dbReference type="EMBL" id="JABCJE010000006">
    <property type="protein sequence ID" value="NVO24381.1"/>
    <property type="molecule type" value="Genomic_DNA"/>
</dbReference>
<evidence type="ECO:0000256" key="2">
    <source>
        <dbReference type="ARBA" id="ARBA00023125"/>
    </source>
</evidence>
<dbReference type="Pfam" id="PF00356">
    <property type="entry name" value="LacI"/>
    <property type="match status" value="1"/>
</dbReference>
<sequence length="342" mass="37313">MSRPTIRDLAQAAGVSVSTVNRVINNAAAVKAVTRDTVLQAAEEIGFYGLGTIQNSIMQQRETHRLGVLLQQGHRVFYRDLGNALIRAAGQFPSANIELDLEYLDDLSPDNVARRFAALAERNHSLGVVAAEHPLVSDAITTALDRGVPCCALIGPLSARGNVGYVGHDNWKKGRMAAWAFHKTCRKPGKIGILVGNHRYRNQEINESGFRSYLREHDAAFTLLEPLSTFESAAVAREMTEKLFAEHPDMCGLFVSGGGITGALAALRERKLDKDFVCVAYELFEATRNGLIDGLITMTLSYPIDLFAQEIIETLVKAKKAGPEAGAQRVNISVEIHTSENV</sequence>
<dbReference type="PRINTS" id="PR00036">
    <property type="entry name" value="HTHLACI"/>
</dbReference>
<dbReference type="PANTHER" id="PTHR30146:SF152">
    <property type="entry name" value="TRANSCRIPTIONAL REGULATORY PROTEIN"/>
    <property type="match status" value="1"/>
</dbReference>
<dbReference type="InterPro" id="IPR025997">
    <property type="entry name" value="SBP_2_dom"/>
</dbReference>
<evidence type="ECO:0000313" key="6">
    <source>
        <dbReference type="Proteomes" id="UP000592216"/>
    </source>
</evidence>
<dbReference type="SUPFAM" id="SSF47413">
    <property type="entry name" value="lambda repressor-like DNA-binding domains"/>
    <property type="match status" value="1"/>
</dbReference>
<comment type="caution">
    <text evidence="5">The sequence shown here is derived from an EMBL/GenBank/DDBJ whole genome shotgun (WGS) entry which is preliminary data.</text>
</comment>
<dbReference type="GO" id="GO:0003700">
    <property type="term" value="F:DNA-binding transcription factor activity"/>
    <property type="evidence" value="ECO:0007669"/>
    <property type="project" value="TreeGrafter"/>
</dbReference>
<dbReference type="PROSITE" id="PS00356">
    <property type="entry name" value="HTH_LACI_1"/>
    <property type="match status" value="1"/>
</dbReference>
<dbReference type="InterPro" id="IPR028082">
    <property type="entry name" value="Peripla_BP_I"/>
</dbReference>
<dbReference type="AlphaFoldDB" id="A0A850QEV5"/>
<feature type="domain" description="HTH lacI-type" evidence="4">
    <location>
        <begin position="4"/>
        <end position="47"/>
    </location>
</feature>
<dbReference type="InterPro" id="IPR010982">
    <property type="entry name" value="Lambda_DNA-bd_dom_sf"/>
</dbReference>
<evidence type="ECO:0000256" key="3">
    <source>
        <dbReference type="ARBA" id="ARBA00023163"/>
    </source>
</evidence>
<dbReference type="InterPro" id="IPR000843">
    <property type="entry name" value="HTH_LacI"/>
</dbReference>
<dbReference type="PANTHER" id="PTHR30146">
    <property type="entry name" value="LACI-RELATED TRANSCRIPTIONAL REPRESSOR"/>
    <property type="match status" value="1"/>
</dbReference>
<proteinExistence type="predicted"/>
<gene>
    <name evidence="5" type="ORF">HJ536_13525</name>
</gene>
<name>A0A850QEV5_9RHOB</name>
<dbReference type="Proteomes" id="UP000592216">
    <property type="component" value="Unassembled WGS sequence"/>
</dbReference>
<keyword evidence="1" id="KW-0805">Transcription regulation</keyword>
<dbReference type="Gene3D" id="1.10.260.40">
    <property type="entry name" value="lambda repressor-like DNA-binding domains"/>
    <property type="match status" value="1"/>
</dbReference>
<evidence type="ECO:0000313" key="5">
    <source>
        <dbReference type="EMBL" id="NVO24381.1"/>
    </source>
</evidence>
<dbReference type="CDD" id="cd06307">
    <property type="entry name" value="PBP1_sugar_binding"/>
    <property type="match status" value="1"/>
</dbReference>
<protein>
    <submittedName>
        <fullName evidence="5">LacI family DNA-binding transcriptional regulator</fullName>
    </submittedName>
</protein>
<dbReference type="RefSeq" id="WP_177158119.1">
    <property type="nucleotide sequence ID" value="NZ_JABCJE010000006.1"/>
</dbReference>
<dbReference type="GO" id="GO:0000976">
    <property type="term" value="F:transcription cis-regulatory region binding"/>
    <property type="evidence" value="ECO:0007669"/>
    <property type="project" value="TreeGrafter"/>
</dbReference>
<evidence type="ECO:0000259" key="4">
    <source>
        <dbReference type="PROSITE" id="PS50932"/>
    </source>
</evidence>
<dbReference type="Gene3D" id="3.40.50.2300">
    <property type="match status" value="2"/>
</dbReference>
<organism evidence="5 6">
    <name type="scientific">Donghicola mangrovi</name>
    <dbReference type="NCBI Taxonomy" id="2729614"/>
    <lineage>
        <taxon>Bacteria</taxon>
        <taxon>Pseudomonadati</taxon>
        <taxon>Pseudomonadota</taxon>
        <taxon>Alphaproteobacteria</taxon>
        <taxon>Rhodobacterales</taxon>
        <taxon>Roseobacteraceae</taxon>
        <taxon>Donghicola</taxon>
    </lineage>
</organism>
<accession>A0A850QEV5</accession>
<evidence type="ECO:0000256" key="1">
    <source>
        <dbReference type="ARBA" id="ARBA00023015"/>
    </source>
</evidence>
<dbReference type="PROSITE" id="PS50932">
    <property type="entry name" value="HTH_LACI_2"/>
    <property type="match status" value="1"/>
</dbReference>
<dbReference type="SUPFAM" id="SSF53822">
    <property type="entry name" value="Periplasmic binding protein-like I"/>
    <property type="match status" value="1"/>
</dbReference>
<dbReference type="CDD" id="cd01392">
    <property type="entry name" value="HTH_LacI"/>
    <property type="match status" value="1"/>
</dbReference>